<dbReference type="Pfam" id="PF00098">
    <property type="entry name" value="zf-CCHC"/>
    <property type="match status" value="2"/>
</dbReference>
<dbReference type="InterPro" id="IPR001878">
    <property type="entry name" value="Znf_CCHC"/>
</dbReference>
<evidence type="ECO:0000313" key="4">
    <source>
        <dbReference type="Proteomes" id="UP001304895"/>
    </source>
</evidence>
<protein>
    <recommendedName>
        <fullName evidence="2">CCHC-type domain-containing protein</fullName>
    </recommendedName>
</protein>
<reference evidence="3" key="2">
    <citation type="submission" date="2023-05" db="EMBL/GenBank/DDBJ databases">
        <authorList>
            <consortium name="Lawrence Berkeley National Laboratory"/>
            <person name="Steindorff A."/>
            <person name="Hensen N."/>
            <person name="Bonometti L."/>
            <person name="Westerberg I."/>
            <person name="Brannstrom I.O."/>
            <person name="Guillou S."/>
            <person name="Cros-Aarteil S."/>
            <person name="Calhoun S."/>
            <person name="Haridas S."/>
            <person name="Kuo A."/>
            <person name="Mondo S."/>
            <person name="Pangilinan J."/>
            <person name="Riley R."/>
            <person name="Labutti K."/>
            <person name="Andreopoulos B."/>
            <person name="Lipzen A."/>
            <person name="Chen C."/>
            <person name="Yanf M."/>
            <person name="Daum C."/>
            <person name="Ng V."/>
            <person name="Clum A."/>
            <person name="Ohm R."/>
            <person name="Martin F."/>
            <person name="Silar P."/>
            <person name="Natvig D."/>
            <person name="Lalanne C."/>
            <person name="Gautier V."/>
            <person name="Ament-Velasquez S.L."/>
            <person name="Kruys A."/>
            <person name="Hutchinson M.I."/>
            <person name="Powell A.J."/>
            <person name="Barry K."/>
            <person name="Miller A.N."/>
            <person name="Grigoriev I.V."/>
            <person name="Debuchy R."/>
            <person name="Gladieux P."/>
            <person name="Thoren M.H."/>
            <person name="Johannesson H."/>
        </authorList>
    </citation>
    <scope>NUCLEOTIDE SEQUENCE</scope>
    <source>
        <strain evidence="3">CBS 123565</strain>
    </source>
</reference>
<feature type="domain" description="CCHC-type" evidence="2">
    <location>
        <begin position="150"/>
        <end position="165"/>
    </location>
</feature>
<sequence>MSSEEAWDLIKRAVKERDIDDVKEAIQIYVKSAPETTYRELESAFRAQDIPLWLIAIEKECLSVTLTNMDLQGHLHKKYTVTYRFQWNPPRPRERRLWPKDVDENLERLKDAGEVVDGGLPKCSNCNEVGHISKSCTQEKMESGTIREVKCYNCEQVGHRVRDCKLLTTCVFCSRLTRIAGPIPREDRFACNNCGFVLIPHHMCIEIQRLTI</sequence>
<dbReference type="Proteomes" id="UP001304895">
    <property type="component" value="Unassembled WGS sequence"/>
</dbReference>
<evidence type="ECO:0000259" key="2">
    <source>
        <dbReference type="PROSITE" id="PS50158"/>
    </source>
</evidence>
<evidence type="ECO:0000313" key="3">
    <source>
        <dbReference type="EMBL" id="KAK4138936.1"/>
    </source>
</evidence>
<organism evidence="3 4">
    <name type="scientific">Trichocladium antarcticum</name>
    <dbReference type="NCBI Taxonomy" id="1450529"/>
    <lineage>
        <taxon>Eukaryota</taxon>
        <taxon>Fungi</taxon>
        <taxon>Dikarya</taxon>
        <taxon>Ascomycota</taxon>
        <taxon>Pezizomycotina</taxon>
        <taxon>Sordariomycetes</taxon>
        <taxon>Sordariomycetidae</taxon>
        <taxon>Sordariales</taxon>
        <taxon>Chaetomiaceae</taxon>
        <taxon>Trichocladium</taxon>
    </lineage>
</organism>
<dbReference type="GO" id="GO:0003676">
    <property type="term" value="F:nucleic acid binding"/>
    <property type="evidence" value="ECO:0007669"/>
    <property type="project" value="InterPro"/>
</dbReference>
<accession>A0AAN6ZIR2</accession>
<keyword evidence="1" id="KW-0479">Metal-binding</keyword>
<dbReference type="SMART" id="SM00343">
    <property type="entry name" value="ZnF_C2HC"/>
    <property type="match status" value="2"/>
</dbReference>
<dbReference type="SUPFAM" id="SSF57756">
    <property type="entry name" value="Retrovirus zinc finger-like domains"/>
    <property type="match status" value="1"/>
</dbReference>
<name>A0AAN6ZIR2_9PEZI</name>
<keyword evidence="1" id="KW-0862">Zinc</keyword>
<dbReference type="EMBL" id="MU853401">
    <property type="protein sequence ID" value="KAK4138936.1"/>
    <property type="molecule type" value="Genomic_DNA"/>
</dbReference>
<dbReference type="PANTHER" id="PTHR23002">
    <property type="entry name" value="ZINC FINGER CCHC DOMAIN CONTAINING PROTEIN"/>
    <property type="match status" value="1"/>
</dbReference>
<comment type="caution">
    <text evidence="3">The sequence shown here is derived from an EMBL/GenBank/DDBJ whole genome shotgun (WGS) entry which is preliminary data.</text>
</comment>
<keyword evidence="1" id="KW-0863">Zinc-finger</keyword>
<dbReference type="PROSITE" id="PS50158">
    <property type="entry name" value="ZF_CCHC"/>
    <property type="match status" value="2"/>
</dbReference>
<feature type="domain" description="CCHC-type" evidence="2">
    <location>
        <begin position="122"/>
        <end position="138"/>
    </location>
</feature>
<dbReference type="AlphaFoldDB" id="A0AAN6ZIR2"/>
<keyword evidence="4" id="KW-1185">Reference proteome</keyword>
<gene>
    <name evidence="3" type="ORF">BT67DRAFT_27676</name>
</gene>
<reference evidence="3" key="1">
    <citation type="journal article" date="2023" name="Mol. Phylogenet. Evol.">
        <title>Genome-scale phylogeny and comparative genomics of the fungal order Sordariales.</title>
        <authorList>
            <person name="Hensen N."/>
            <person name="Bonometti L."/>
            <person name="Westerberg I."/>
            <person name="Brannstrom I.O."/>
            <person name="Guillou S."/>
            <person name="Cros-Aarteil S."/>
            <person name="Calhoun S."/>
            <person name="Haridas S."/>
            <person name="Kuo A."/>
            <person name="Mondo S."/>
            <person name="Pangilinan J."/>
            <person name="Riley R."/>
            <person name="LaButti K."/>
            <person name="Andreopoulos B."/>
            <person name="Lipzen A."/>
            <person name="Chen C."/>
            <person name="Yan M."/>
            <person name="Daum C."/>
            <person name="Ng V."/>
            <person name="Clum A."/>
            <person name="Steindorff A."/>
            <person name="Ohm R.A."/>
            <person name="Martin F."/>
            <person name="Silar P."/>
            <person name="Natvig D.O."/>
            <person name="Lalanne C."/>
            <person name="Gautier V."/>
            <person name="Ament-Velasquez S.L."/>
            <person name="Kruys A."/>
            <person name="Hutchinson M.I."/>
            <person name="Powell A.J."/>
            <person name="Barry K."/>
            <person name="Miller A.N."/>
            <person name="Grigoriev I.V."/>
            <person name="Debuchy R."/>
            <person name="Gladieux P."/>
            <person name="Hiltunen Thoren M."/>
            <person name="Johannesson H."/>
        </authorList>
    </citation>
    <scope>NUCLEOTIDE SEQUENCE</scope>
    <source>
        <strain evidence="3">CBS 123565</strain>
    </source>
</reference>
<proteinExistence type="predicted"/>
<dbReference type="InterPro" id="IPR036875">
    <property type="entry name" value="Znf_CCHC_sf"/>
</dbReference>
<dbReference type="Gene3D" id="4.10.60.10">
    <property type="entry name" value="Zinc finger, CCHC-type"/>
    <property type="match status" value="1"/>
</dbReference>
<evidence type="ECO:0000256" key="1">
    <source>
        <dbReference type="PROSITE-ProRule" id="PRU00047"/>
    </source>
</evidence>
<dbReference type="GO" id="GO:0008270">
    <property type="term" value="F:zinc ion binding"/>
    <property type="evidence" value="ECO:0007669"/>
    <property type="project" value="UniProtKB-KW"/>
</dbReference>
<dbReference type="InterPro" id="IPR051714">
    <property type="entry name" value="Znf_CCHC_NABP"/>
</dbReference>